<name>A0A5D4GXH1_9SPHI</name>
<organism evidence="2 3">
    <name type="scientific">Sphingobacterium phlebotomi</name>
    <dbReference type="NCBI Taxonomy" id="2605433"/>
    <lineage>
        <taxon>Bacteria</taxon>
        <taxon>Pseudomonadati</taxon>
        <taxon>Bacteroidota</taxon>
        <taxon>Sphingobacteriia</taxon>
        <taxon>Sphingobacteriales</taxon>
        <taxon>Sphingobacteriaceae</taxon>
        <taxon>Sphingobacterium</taxon>
    </lineage>
</organism>
<feature type="chain" id="PRO_5023040776" description="DUF5723 domain-containing protein" evidence="1">
    <location>
        <begin position="25"/>
        <end position="448"/>
    </location>
</feature>
<keyword evidence="3" id="KW-1185">Reference proteome</keyword>
<dbReference type="AlphaFoldDB" id="A0A5D4GXH1"/>
<evidence type="ECO:0000313" key="3">
    <source>
        <dbReference type="Proteomes" id="UP000322362"/>
    </source>
</evidence>
<feature type="signal peptide" evidence="1">
    <location>
        <begin position="1"/>
        <end position="24"/>
    </location>
</feature>
<dbReference type="Proteomes" id="UP000322362">
    <property type="component" value="Unassembled WGS sequence"/>
</dbReference>
<comment type="caution">
    <text evidence="2">The sequence shown here is derived from an EMBL/GenBank/DDBJ whole genome shotgun (WGS) entry which is preliminary data.</text>
</comment>
<evidence type="ECO:0008006" key="4">
    <source>
        <dbReference type="Google" id="ProtNLM"/>
    </source>
</evidence>
<sequence length="448" mass="50283">MKNQIKPVCLVMFIILALASGASAQLNYARLPVLQNQEITDTLLKPYFELATNKKGDTLLMSHRSLNVFFADKISNYLSEASDLSLSRGYFVLDNSDGRMFLGRSWRANKDREKPLKTILTGGIKANVEDNFAAFSSGRKWNKDIGGSLKATFLRKGVIYFDPDTSAGSQKAKLKQKRYEIANQVMLDYDEKLAKYKKIKAGTDNAGKDISDKSSAYGKEAAKAFSQLETAYLESTSKAYNQAFTRWASIEIYVPFTTSTYKTMNNFFDTSIATTDHYPFEGGLTYTMLFDKKKWSRQPLRLLTNAVLYPGTTLLTFKASMIANNSVKTKQLKTKAIEQYLDRGTVTDTLLLARLDSEDVYVGNFETFWTPSVSARWVYMPLDWIGVSAAIEYRFGKANAFNWKMGVPVSLKDKEGKSKVNFELICRKFLGDHSVGLSIGLPIGADII</sequence>
<protein>
    <recommendedName>
        <fullName evidence="4">DUF5723 domain-containing protein</fullName>
    </recommendedName>
</protein>
<evidence type="ECO:0000256" key="1">
    <source>
        <dbReference type="SAM" id="SignalP"/>
    </source>
</evidence>
<keyword evidence="1" id="KW-0732">Signal</keyword>
<dbReference type="RefSeq" id="WP_148921241.1">
    <property type="nucleotide sequence ID" value="NZ_VTAV01000026.1"/>
</dbReference>
<proteinExistence type="predicted"/>
<gene>
    <name evidence="2" type="ORF">FXV77_21160</name>
</gene>
<accession>A0A5D4GXH1</accession>
<evidence type="ECO:0000313" key="2">
    <source>
        <dbReference type="EMBL" id="TYR31260.1"/>
    </source>
</evidence>
<reference evidence="2 3" key="1">
    <citation type="submission" date="2019-08" db="EMBL/GenBank/DDBJ databases">
        <title>Phlebobacter frassis gen. nov. sp. nov., a new member of family Sphingobacteriaceae isolated from sand fly rearing media.</title>
        <authorList>
            <person name="Kakumanu M.L."/>
            <person name="Marayati B.F."/>
            <person name="Wada-Katsumata A."/>
            <person name="Wasserberg G."/>
            <person name="Schal C."/>
            <person name="Apperson C.S."/>
            <person name="Ponnusamy L."/>
        </authorList>
    </citation>
    <scope>NUCLEOTIDE SEQUENCE [LARGE SCALE GENOMIC DNA]</scope>
    <source>
        <strain evidence="2 3">SSI9</strain>
    </source>
</reference>
<dbReference type="EMBL" id="VTAV01000026">
    <property type="protein sequence ID" value="TYR31260.1"/>
    <property type="molecule type" value="Genomic_DNA"/>
</dbReference>